<dbReference type="GO" id="GO:0061657">
    <property type="term" value="F:UFM1 conjugating enzyme activity"/>
    <property type="evidence" value="ECO:0007669"/>
    <property type="project" value="InterPro"/>
</dbReference>
<reference evidence="4" key="2">
    <citation type="submission" date="2011-03" db="EMBL/GenBank/DDBJ databases">
        <title>Comparative genomics and transcriptomics of Neospora caninum and Toxoplasma gondii.</title>
        <authorList>
            <person name="Reid A.J."/>
            <person name="Sohal A."/>
            <person name="Harris D."/>
            <person name="Quail M."/>
            <person name="Sanders M."/>
            <person name="Berriman M."/>
            <person name="Wastling J.M."/>
            <person name="Pain A."/>
        </authorList>
    </citation>
    <scope>NUCLEOTIDE SEQUENCE</scope>
    <source>
        <strain evidence="4">Liverpool</strain>
    </source>
</reference>
<evidence type="ECO:0000256" key="1">
    <source>
        <dbReference type="ARBA" id="ARBA00008451"/>
    </source>
</evidence>
<dbReference type="GO" id="GO:1990592">
    <property type="term" value="P:protein K69-linked ufmylation"/>
    <property type="evidence" value="ECO:0007669"/>
    <property type="project" value="TreeGrafter"/>
</dbReference>
<dbReference type="RefSeq" id="XP_003881597.1">
    <property type="nucleotide sequence ID" value="XM_003881548.1"/>
</dbReference>
<dbReference type="Gene3D" id="3.10.110.10">
    <property type="entry name" value="Ubiquitin Conjugating Enzyme"/>
    <property type="match status" value="1"/>
</dbReference>
<dbReference type="eggNOG" id="KOG3357">
    <property type="taxonomic scope" value="Eukaryota"/>
</dbReference>
<evidence type="ECO:0000256" key="2">
    <source>
        <dbReference type="ARBA" id="ARBA00013306"/>
    </source>
</evidence>
<reference evidence="6" key="3">
    <citation type="journal article" date="2012" name="PLoS Pathog.">
        <title>Comparative genomics of the apicomplexan parasites Toxoplasma gondii and Neospora caninum: Coccidia differing in host range and transmission strategy.</title>
        <authorList>
            <person name="Reid A.J."/>
            <person name="Vermont S.J."/>
            <person name="Cotton J.A."/>
            <person name="Harris D."/>
            <person name="Hill-Cawthorne G.A."/>
            <person name="Konen-Waisman S."/>
            <person name="Latham S.M."/>
            <person name="Mourier T."/>
            <person name="Norton R."/>
            <person name="Quail M.A."/>
            <person name="Sanders M."/>
            <person name="Shanmugam D."/>
            <person name="Sohal A."/>
            <person name="Wasmuth J.D."/>
            <person name="Brunk B."/>
            <person name="Grigg M.E."/>
            <person name="Howard J.C."/>
            <person name="Parkinson J."/>
            <person name="Roos D.S."/>
            <person name="Trees A.J."/>
            <person name="Berriman M."/>
            <person name="Pain A."/>
            <person name="Wastling J.M."/>
        </authorList>
    </citation>
    <scope>NUCLEOTIDE SEQUENCE [LARGE SCALE GENOMIC DNA]</scope>
    <source>
        <strain evidence="6">Liverpool</strain>
    </source>
</reference>
<keyword evidence="3" id="KW-0833">Ubl conjugation pathway</keyword>
<dbReference type="OMA" id="NDWCRIS"/>
<dbReference type="Proteomes" id="UP000007494">
    <property type="component" value="Chromosome V"/>
</dbReference>
<comment type="similarity">
    <text evidence="1">Belongs to the ubiquitin-conjugating enzyme family. UFC1 subfamily.</text>
</comment>
<keyword evidence="6" id="KW-1185">Reference proteome</keyword>
<dbReference type="EMBL" id="LN714479">
    <property type="protein sequence ID" value="CEL65515.1"/>
    <property type="molecule type" value="Genomic_DNA"/>
</dbReference>
<gene>
    <name evidence="5" type="ORF">BN1204_013570</name>
    <name evidence="4" type="ORF">NCLIV_013570</name>
</gene>
<reference evidence="4" key="1">
    <citation type="submission" date="2011-02" db="EMBL/GenBank/DDBJ databases">
        <authorList>
            <person name="Aslett M."/>
        </authorList>
    </citation>
    <scope>NUCLEOTIDE SEQUENCE</scope>
    <source>
        <strain evidence="4">Liverpool</strain>
    </source>
</reference>
<dbReference type="PANTHER" id="PTHR12921:SF0">
    <property type="entry name" value="UBIQUITIN-FOLD MODIFIER-CONJUGATING ENZYME 1"/>
    <property type="match status" value="1"/>
</dbReference>
<dbReference type="AlphaFoldDB" id="F0VD49"/>
<evidence type="ECO:0000256" key="3">
    <source>
        <dbReference type="ARBA" id="ARBA00022786"/>
    </source>
</evidence>
<dbReference type="SUPFAM" id="SSF54495">
    <property type="entry name" value="UBC-like"/>
    <property type="match status" value="1"/>
</dbReference>
<dbReference type="InParanoid" id="F0VD49"/>
<name>F0VD49_NEOCL</name>
<dbReference type="InterPro" id="IPR016135">
    <property type="entry name" value="UBQ-conjugating_enzyme/RWD"/>
</dbReference>
<sequence>MAAHTSAADQIPVCSVNAGPRSPEWKERLKEEYMALIAYISQSKSSDREWFKIESNPEGTEWKGRCWYIHEMVKYEFQLLFDIPPTYPLTPIELRLPELDGKTSKMYRGGRICLDVHFAPLWQKNAPKYGIAHALALGRGLCMARNPERRRSPLWVSSQPSSPVL</sequence>
<evidence type="ECO:0000313" key="4">
    <source>
        <dbReference type="EMBL" id="CBZ51564.1"/>
    </source>
</evidence>
<proteinExistence type="inferred from homology"/>
<dbReference type="PANTHER" id="PTHR12921">
    <property type="entry name" value="UBIQUITIN-FOLD MODIFIER-CONJUGATING ENZYME 1"/>
    <property type="match status" value="1"/>
</dbReference>
<dbReference type="EMBL" id="FR823386">
    <property type="protein sequence ID" value="CBZ51564.1"/>
    <property type="molecule type" value="Genomic_DNA"/>
</dbReference>
<evidence type="ECO:0000313" key="5">
    <source>
        <dbReference type="EMBL" id="CEL65515.1"/>
    </source>
</evidence>
<accession>F0VD49</accession>
<dbReference type="OrthoDB" id="10256182at2759"/>
<dbReference type="Pfam" id="PF08694">
    <property type="entry name" value="UFC1"/>
    <property type="match status" value="1"/>
</dbReference>
<dbReference type="GO" id="GO:0005737">
    <property type="term" value="C:cytoplasm"/>
    <property type="evidence" value="ECO:0007669"/>
    <property type="project" value="TreeGrafter"/>
</dbReference>
<evidence type="ECO:0000313" key="6">
    <source>
        <dbReference type="Proteomes" id="UP000007494"/>
    </source>
</evidence>
<protein>
    <recommendedName>
        <fullName evidence="2">Ubiquitin-fold modifier-conjugating enzyme 1</fullName>
    </recommendedName>
</protein>
<reference evidence="5" key="4">
    <citation type="journal article" date="2015" name="PLoS ONE">
        <title>Comprehensive Evaluation of Toxoplasma gondii VEG and Neospora caninum LIV Genomes with Tachyzoite Stage Transcriptome and Proteome Defines Novel Transcript Features.</title>
        <authorList>
            <person name="Ramaprasad A."/>
            <person name="Mourier T."/>
            <person name="Naeem R."/>
            <person name="Malas T.B."/>
            <person name="Moussa E."/>
            <person name="Panigrahi A."/>
            <person name="Vermont S.J."/>
            <person name="Otto T.D."/>
            <person name="Wastling J."/>
            <person name="Pain A."/>
        </authorList>
    </citation>
    <scope>NUCLEOTIDE SEQUENCE</scope>
    <source>
        <strain evidence="5">Liverpool</strain>
    </source>
</reference>
<dbReference type="VEuPathDB" id="ToxoDB:NCLIV_013570"/>
<organism evidence="4 6">
    <name type="scientific">Neospora caninum (strain Liverpool)</name>
    <dbReference type="NCBI Taxonomy" id="572307"/>
    <lineage>
        <taxon>Eukaryota</taxon>
        <taxon>Sar</taxon>
        <taxon>Alveolata</taxon>
        <taxon>Apicomplexa</taxon>
        <taxon>Conoidasida</taxon>
        <taxon>Coccidia</taxon>
        <taxon>Eucoccidiorida</taxon>
        <taxon>Eimeriorina</taxon>
        <taxon>Sarcocystidae</taxon>
        <taxon>Neospora</taxon>
    </lineage>
</organism>
<dbReference type="GeneID" id="13443873"/>
<dbReference type="InterPro" id="IPR014806">
    <property type="entry name" value="Ufc1"/>
</dbReference>
<dbReference type="CDD" id="cd11686">
    <property type="entry name" value="UBCc_UFC1"/>
    <property type="match status" value="1"/>
</dbReference>